<keyword evidence="4" id="KW-0107">Calcium channel</keyword>
<evidence type="ECO:0000256" key="12">
    <source>
        <dbReference type="ARBA" id="ARBA00023303"/>
    </source>
</evidence>
<feature type="region of interest" description="Disordered" evidence="14">
    <location>
        <begin position="125"/>
        <end position="166"/>
    </location>
</feature>
<reference evidence="17 18" key="1">
    <citation type="submission" date="2024-02" db="EMBL/GenBank/DDBJ databases">
        <title>A draft genome for the cacao thread blight pathogen Marasmius crinis-equi.</title>
        <authorList>
            <person name="Cohen S.P."/>
            <person name="Baruah I.K."/>
            <person name="Amoako-Attah I."/>
            <person name="Bukari Y."/>
            <person name="Meinhardt L.W."/>
            <person name="Bailey B.A."/>
        </authorList>
    </citation>
    <scope>NUCLEOTIDE SEQUENCE [LARGE SCALE GENOMIC DNA]</scope>
    <source>
        <strain evidence="17 18">GH-76</strain>
    </source>
</reference>
<dbReference type="Pfam" id="PF00520">
    <property type="entry name" value="Ion_trans"/>
    <property type="match status" value="1"/>
</dbReference>
<feature type="region of interest" description="Disordered" evidence="14">
    <location>
        <begin position="443"/>
        <end position="464"/>
    </location>
</feature>
<dbReference type="InterPro" id="IPR027417">
    <property type="entry name" value="P-loop_NTPase"/>
</dbReference>
<dbReference type="InterPro" id="IPR050599">
    <property type="entry name" value="VDCC_alpha-1_subunit"/>
</dbReference>
<keyword evidence="13" id="KW-0175">Coiled coil</keyword>
<keyword evidence="2" id="KW-0813">Transport</keyword>
<keyword evidence="18" id="KW-1185">Reference proteome</keyword>
<evidence type="ECO:0000256" key="15">
    <source>
        <dbReference type="SAM" id="Phobius"/>
    </source>
</evidence>
<comment type="caution">
    <text evidence="17">The sequence shown here is derived from an EMBL/GenBank/DDBJ whole genome shotgun (WGS) entry which is preliminary data.</text>
</comment>
<accession>A0ABR3ET23</accession>
<evidence type="ECO:0000256" key="7">
    <source>
        <dbReference type="ARBA" id="ARBA00022882"/>
    </source>
</evidence>
<evidence type="ECO:0000313" key="17">
    <source>
        <dbReference type="EMBL" id="KAL0566042.1"/>
    </source>
</evidence>
<feature type="transmembrane region" description="Helical" evidence="15">
    <location>
        <begin position="1438"/>
        <end position="1454"/>
    </location>
</feature>
<feature type="compositionally biased region" description="Low complexity" evidence="14">
    <location>
        <begin position="610"/>
        <end position="621"/>
    </location>
</feature>
<evidence type="ECO:0000256" key="5">
    <source>
        <dbReference type="ARBA" id="ARBA00022692"/>
    </source>
</evidence>
<dbReference type="CDD" id="cd06008">
    <property type="entry name" value="NF-X1-zinc-finger"/>
    <property type="match status" value="1"/>
</dbReference>
<feature type="coiled-coil region" evidence="13">
    <location>
        <begin position="1593"/>
        <end position="1641"/>
    </location>
</feature>
<evidence type="ECO:0000256" key="11">
    <source>
        <dbReference type="ARBA" id="ARBA00023180"/>
    </source>
</evidence>
<dbReference type="PANTHER" id="PTHR45628">
    <property type="entry name" value="VOLTAGE-DEPENDENT CALCIUM CHANNEL TYPE A SUBUNIT ALPHA-1"/>
    <property type="match status" value="1"/>
</dbReference>
<dbReference type="InterPro" id="IPR027359">
    <property type="entry name" value="Volt_channel_dom_sf"/>
</dbReference>
<feature type="region of interest" description="Disordered" evidence="14">
    <location>
        <begin position="1"/>
        <end position="25"/>
    </location>
</feature>
<feature type="region of interest" description="Disordered" evidence="14">
    <location>
        <begin position="497"/>
        <end position="630"/>
    </location>
</feature>
<evidence type="ECO:0000256" key="10">
    <source>
        <dbReference type="ARBA" id="ARBA00023136"/>
    </source>
</evidence>
<gene>
    <name evidence="17" type="primary">CCH1_1</name>
    <name evidence="17" type="ORF">V5O48_015977</name>
</gene>
<name>A0ABR3ET23_9AGAR</name>
<feature type="compositionally biased region" description="Basic and acidic residues" evidence="14">
    <location>
        <begin position="774"/>
        <end position="797"/>
    </location>
</feature>
<organism evidence="17 18">
    <name type="scientific">Marasmius crinis-equi</name>
    <dbReference type="NCBI Taxonomy" id="585013"/>
    <lineage>
        <taxon>Eukaryota</taxon>
        <taxon>Fungi</taxon>
        <taxon>Dikarya</taxon>
        <taxon>Basidiomycota</taxon>
        <taxon>Agaricomycotina</taxon>
        <taxon>Agaricomycetes</taxon>
        <taxon>Agaricomycetidae</taxon>
        <taxon>Agaricales</taxon>
        <taxon>Marasmiineae</taxon>
        <taxon>Marasmiaceae</taxon>
        <taxon>Marasmius</taxon>
    </lineage>
</organism>
<keyword evidence="6" id="KW-0106">Calcium</keyword>
<keyword evidence="12" id="KW-0407">Ion channel</keyword>
<feature type="compositionally biased region" description="Low complexity" evidence="14">
    <location>
        <begin position="706"/>
        <end position="716"/>
    </location>
</feature>
<feature type="compositionally biased region" description="Basic and acidic residues" evidence="14">
    <location>
        <begin position="867"/>
        <end position="885"/>
    </location>
</feature>
<keyword evidence="8 15" id="KW-1133">Transmembrane helix</keyword>
<evidence type="ECO:0000256" key="14">
    <source>
        <dbReference type="SAM" id="MobiDB-lite"/>
    </source>
</evidence>
<dbReference type="Gene3D" id="3.40.50.300">
    <property type="entry name" value="P-loop containing nucleotide triphosphate hydrolases"/>
    <property type="match status" value="1"/>
</dbReference>
<evidence type="ECO:0000256" key="6">
    <source>
        <dbReference type="ARBA" id="ARBA00022837"/>
    </source>
</evidence>
<protein>
    <submittedName>
        <fullName evidence="17">Calcium channel protein</fullName>
    </submittedName>
</protein>
<feature type="transmembrane region" description="Helical" evidence="15">
    <location>
        <begin position="1276"/>
        <end position="1297"/>
    </location>
</feature>
<comment type="subcellular location">
    <subcellularLocation>
        <location evidence="1">Membrane</location>
        <topology evidence="1">Multi-pass membrane protein</topology>
    </subcellularLocation>
</comment>
<feature type="region of interest" description="Disordered" evidence="14">
    <location>
        <begin position="39"/>
        <end position="73"/>
    </location>
</feature>
<feature type="compositionally biased region" description="Low complexity" evidence="14">
    <location>
        <begin position="497"/>
        <end position="536"/>
    </location>
</feature>
<dbReference type="EMBL" id="JBAHYK010002029">
    <property type="protein sequence ID" value="KAL0566042.1"/>
    <property type="molecule type" value="Genomic_DNA"/>
</dbReference>
<dbReference type="Gene3D" id="1.20.120.350">
    <property type="entry name" value="Voltage-gated potassium channels. Chain C"/>
    <property type="match status" value="1"/>
</dbReference>
<sequence>MTVEKTDSREFVLEKGHSNPTVSDTVTIDSTASQAAAITTPGAEVVTSANEPDSKPVTSAPKPEAVKPSVNKAEPKARRLTAFTGARLEFLQSELDKYSGAVTSRKVQVFLEDLFDRYFRCFPESKPHNVDPSPEEMAAVDDDSDDDPHPAPERQPGQTAQQFEEEMEKYRELQDQILKRMDQIIRWLRYHSKNGLLEAHVLYLNKLAGIKSDKPPRRSTAYNLWYKYQDNFLDAAIDEAYRELKSVFERKRAEAEGGEVRGDGGKVIKGPARVAVCQDIVKSEFEKMSKKEQEDWLTKAEEDHQKRLEKWALPKELHFSTDPEDKQRSIDLLRSWVMPLLEGIQGLTGLNASLFCSGPLPAEQGRINVLGPCDTFGTVYREQIQKYLNPMFADFCTRTHSLEECRRSSLGAEAQLGELFDDDAVFLERVGAQERATFFALSGDPRATSSSDPRKATSTTRAGVEKARALGNAAAMGSVLNNSASTSSKSIQLSTSTVSSASTTNTSAKSSTSSSVIPTTANITKTATPSASSTNTSRREHERAAHGASSAKDVAAQPTAAGVSKAAAGGSKAVAGGSKAVAGSKSQGPAIANTFSSRSHPRPPPVIAASSLLGKSKPGLSVGRPLPVGGKIKREDVSVGDLASNGTSDYPSKINVAALRRRQGYAAMGRNYPVPPLAGDAQNPIILGSSPPQPSPPKRQPHRTTPISVSSQGSSPIPSPTRKRRRISSPSPSPSGPSERTASPHLPMRPKTVAASSPPESSQPRGTPACSQSKEIRGSHGRDERHVEADMDLKVEDGSPFSSASAEEISVALSREMETSSPAKPTPNRRRARSEVYVEIEQPRKRVKRTPAAGGEQTPVVSGSRRRLGEKIKGKGGEKEVKEKGKQKQEEYIVNLLDGAPAYLQRTLDLCSIVVVGGHEELWTSLASHYAALEEFRNFKGGQLGAERRPEVVGTWIKSARTPRFHPSIDVAKFRQSFQAWWWNVNPEWRQHDDDDGLVLRRGNGSWSQLIEVFTGPNGLTSVMAALAWWLNAVVNLPSGNPWERKLRLREEEEWEESELLQVPRDLSTFIESVTETDLLYDSSDAETQLGHGNEEMERHLELLASVNPEGPSSADIDDIFERRAQRADFIRNHPTYDKPFWILSQKNGLRRICQALVQPANGPRTVGTPHSQFRRNYFATHGRALAWFDYAEAAFGITLFIEFLIKIIADGFMFTPNAYLKSVWNCIDLAILLGLTVNVTTDLVVAGGLSTRALKALRVLRLITLFDRMRNSFQFLIISGASRIIDAAVLAILYTIPYAVWGLNIFAGRMNECNDEDVINASECIGEYSNTPIDDGKFGFLVPRVWDNPAPSTKFSFHDFKSSLLILFEIVSPEGWIDVMDIAISVTGKEQQPQLNVSKWNDLKRGPQVVVAGVLIVLSISMTYTTQKVADTLRNDFFLVITFVYIVGFMFPPERLDVLLSRARNGLIMIGNSDTFTRSRKGGGMWTRLLDMLKAKGHVYDGLPVKCESHPDRKVLLKAPVNFENEWPDGGCNEPCGTRLSCGLHDCPSKCHQLADHSKMKCNGLIKRTCPQGHDQSHKCHQKAPSNCRKCEEEAKMAHKKQEEALAKQQKREAEELAHAQELAKIEEQIAQENQRVQDEVIVKSERRP</sequence>
<evidence type="ECO:0000256" key="8">
    <source>
        <dbReference type="ARBA" id="ARBA00022989"/>
    </source>
</evidence>
<feature type="compositionally biased region" description="Polar residues" evidence="14">
    <location>
        <begin position="447"/>
        <end position="461"/>
    </location>
</feature>
<evidence type="ECO:0000256" key="13">
    <source>
        <dbReference type="SAM" id="Coils"/>
    </source>
</evidence>
<evidence type="ECO:0000256" key="3">
    <source>
        <dbReference type="ARBA" id="ARBA00022568"/>
    </source>
</evidence>
<dbReference type="PANTHER" id="PTHR45628:SF7">
    <property type="entry name" value="VOLTAGE-DEPENDENT CALCIUM CHANNEL TYPE A SUBUNIT ALPHA-1"/>
    <property type="match status" value="1"/>
</dbReference>
<keyword evidence="10 15" id="KW-0472">Membrane</keyword>
<evidence type="ECO:0000256" key="1">
    <source>
        <dbReference type="ARBA" id="ARBA00004141"/>
    </source>
</evidence>
<feature type="transmembrane region" description="Helical" evidence="15">
    <location>
        <begin position="1407"/>
        <end position="1426"/>
    </location>
</feature>
<evidence type="ECO:0000259" key="16">
    <source>
        <dbReference type="Pfam" id="PF00520"/>
    </source>
</evidence>
<dbReference type="SUPFAM" id="SSF81324">
    <property type="entry name" value="Voltage-gated potassium channels"/>
    <property type="match status" value="1"/>
</dbReference>
<keyword evidence="5 15" id="KW-0812">Transmembrane</keyword>
<feature type="compositionally biased region" description="Low complexity" evidence="14">
    <location>
        <begin position="560"/>
        <end position="586"/>
    </location>
</feature>
<feature type="compositionally biased region" description="Polar residues" evidence="14">
    <location>
        <begin position="754"/>
        <end position="773"/>
    </location>
</feature>
<evidence type="ECO:0000256" key="2">
    <source>
        <dbReference type="ARBA" id="ARBA00022448"/>
    </source>
</evidence>
<evidence type="ECO:0000313" key="18">
    <source>
        <dbReference type="Proteomes" id="UP001465976"/>
    </source>
</evidence>
<feature type="region of interest" description="Disordered" evidence="14">
    <location>
        <begin position="676"/>
        <end position="885"/>
    </location>
</feature>
<keyword evidence="7" id="KW-0851">Voltage-gated channel</keyword>
<dbReference type="Proteomes" id="UP001465976">
    <property type="component" value="Unassembled WGS sequence"/>
</dbReference>
<evidence type="ECO:0000256" key="9">
    <source>
        <dbReference type="ARBA" id="ARBA00023065"/>
    </source>
</evidence>
<feature type="compositionally biased region" description="Basic and acidic residues" evidence="14">
    <location>
        <begin position="1"/>
        <end position="17"/>
    </location>
</feature>
<proteinExistence type="predicted"/>
<evidence type="ECO:0000256" key="4">
    <source>
        <dbReference type="ARBA" id="ARBA00022673"/>
    </source>
</evidence>
<dbReference type="InterPro" id="IPR005821">
    <property type="entry name" value="Ion_trans_dom"/>
</dbReference>
<feature type="domain" description="Ion transport" evidence="16">
    <location>
        <begin position="1187"/>
        <end position="1388"/>
    </location>
</feature>
<keyword evidence="11" id="KW-0325">Glycoprotein</keyword>
<keyword evidence="3" id="KW-0109">Calcium transport</keyword>
<feature type="compositionally biased region" description="Basic and acidic residues" evidence="14">
    <location>
        <begin position="833"/>
        <end position="844"/>
    </location>
</feature>
<keyword evidence="9" id="KW-0406">Ion transport</keyword>